<dbReference type="GO" id="GO:0004617">
    <property type="term" value="F:phosphoglycerate dehydrogenase activity"/>
    <property type="evidence" value="ECO:0007669"/>
    <property type="project" value="UniProtKB-EC"/>
</dbReference>
<protein>
    <submittedName>
        <fullName evidence="4">D-3-phosphoglycerate dehydrogenase</fullName>
        <ecNumber evidence="4">1.1.1.95</ecNumber>
    </submittedName>
</protein>
<name>G4MI96_9BURK</name>
<dbReference type="Gene3D" id="3.40.50.720">
    <property type="entry name" value="NAD(P)-binding Rossmann-like Domain"/>
    <property type="match status" value="2"/>
</dbReference>
<proteinExistence type="predicted"/>
<dbReference type="CDD" id="cd12164">
    <property type="entry name" value="GDH_like_2"/>
    <property type="match status" value="1"/>
</dbReference>
<reference evidence="4 5" key="2">
    <citation type="submission" date="2011-10" db="EMBL/GenBank/DDBJ databases">
        <title>Draft genome sequence of Candidatus Burkholderia kirkii.</title>
        <authorList>
            <person name="Carlier A.L."/>
            <person name="Eberl L."/>
        </authorList>
    </citation>
    <scope>NUCLEOTIDE SEQUENCE [LARGE SCALE GENOMIC DNA]</scope>
    <source>
        <strain evidence="4 5">UZHbot1</strain>
    </source>
</reference>
<dbReference type="HOGENOM" id="CLU_019796_1_0_4"/>
<dbReference type="AlphaFoldDB" id="G4MI96"/>
<dbReference type="EC" id="1.1.1.95" evidence="4"/>
<dbReference type="PANTHER" id="PTHR43333:SF1">
    <property type="entry name" value="D-ISOMER SPECIFIC 2-HYDROXYACID DEHYDROGENASE NAD-BINDING DOMAIN-CONTAINING PROTEIN"/>
    <property type="match status" value="1"/>
</dbReference>
<dbReference type="SUPFAM" id="SSF51735">
    <property type="entry name" value="NAD(P)-binding Rossmann-fold domains"/>
    <property type="match status" value="1"/>
</dbReference>
<gene>
    <name evidence="4" type="ORF">BKIR_c80_3148</name>
</gene>
<dbReference type="EMBL" id="CAFE01000264">
    <property type="protein sequence ID" value="CCD40875.1"/>
    <property type="molecule type" value="Genomic_DNA"/>
</dbReference>
<evidence type="ECO:0000256" key="1">
    <source>
        <dbReference type="ARBA" id="ARBA00023002"/>
    </source>
</evidence>
<keyword evidence="5" id="KW-1185">Reference proteome</keyword>
<dbReference type="Proteomes" id="UP000003511">
    <property type="component" value="Unassembled WGS sequence"/>
</dbReference>
<evidence type="ECO:0000313" key="5">
    <source>
        <dbReference type="Proteomes" id="UP000003511"/>
    </source>
</evidence>
<organism evidence="4 5">
    <name type="scientific">Candidatus Paraburkholderia kirkii UZHbot1</name>
    <dbReference type="NCBI Taxonomy" id="1055526"/>
    <lineage>
        <taxon>Bacteria</taxon>
        <taxon>Pseudomonadati</taxon>
        <taxon>Pseudomonadota</taxon>
        <taxon>Betaproteobacteria</taxon>
        <taxon>Burkholderiales</taxon>
        <taxon>Burkholderiaceae</taxon>
        <taxon>Paraburkholderia</taxon>
    </lineage>
</organism>
<dbReference type="STRING" id="1055526.BKIR_c80_3148"/>
<accession>G4MI96</accession>
<keyword evidence="1 4" id="KW-0560">Oxidoreductase</keyword>
<evidence type="ECO:0000256" key="2">
    <source>
        <dbReference type="ARBA" id="ARBA00023027"/>
    </source>
</evidence>
<sequence>MKIIFYEKNADIDAWLGGFRHELPGADVRVWEPGDTAPADYAIVWRAPRELFANRPDLKAVFNLGAGADAILDVERKEPGTLPPNAKLVRLEDTGMAQQMVEYASYCVLRYMRRFDDYEALQREGRWEKLPQHARAFTVGVLGLGVLGGEVAKGLLNLGVPVRGYSRSPKTIEGVQVYAGPEQFDAFLHGVKVLINLLPHTPDTEGILDARVFGKLVHGAYLVNVARGPHLVDDDLLAALDRGQIAAATLDVFRTEPLPQDHPYWTHPHVSVTPHISAETLREESIVQIPDKIKALARGEPIGGIVDFTSADTERQRIADNKRQA</sequence>
<evidence type="ECO:0000259" key="3">
    <source>
        <dbReference type="Pfam" id="PF02826"/>
    </source>
</evidence>
<dbReference type="InterPro" id="IPR006140">
    <property type="entry name" value="D-isomer_DH_NAD-bd"/>
</dbReference>
<comment type="caution">
    <text evidence="4">The sequence shown here is derived from an EMBL/GenBank/DDBJ whole genome shotgun (WGS) entry which is preliminary data.</text>
</comment>
<dbReference type="PANTHER" id="PTHR43333">
    <property type="entry name" value="2-HACID_DH_C DOMAIN-CONTAINING PROTEIN"/>
    <property type="match status" value="1"/>
</dbReference>
<keyword evidence="2" id="KW-0520">NAD</keyword>
<dbReference type="BioCyc" id="CBUR1055526:G10QW-926-MONOMER"/>
<dbReference type="Pfam" id="PF02826">
    <property type="entry name" value="2-Hacid_dh_C"/>
    <property type="match status" value="1"/>
</dbReference>
<dbReference type="InterPro" id="IPR036291">
    <property type="entry name" value="NAD(P)-bd_dom_sf"/>
</dbReference>
<feature type="domain" description="D-isomer specific 2-hydroxyacid dehydrogenase NAD-binding" evidence="3">
    <location>
        <begin position="108"/>
        <end position="277"/>
    </location>
</feature>
<reference evidence="4 5" key="1">
    <citation type="submission" date="2011-09" db="EMBL/GenBank/DDBJ databases">
        <authorList>
            <person name="Carlier A."/>
        </authorList>
    </citation>
    <scope>NUCLEOTIDE SEQUENCE [LARGE SCALE GENOMIC DNA]</scope>
    <source>
        <strain evidence="4 5">UZHbot1</strain>
    </source>
</reference>
<evidence type="ECO:0000313" key="4">
    <source>
        <dbReference type="EMBL" id="CCD40875.1"/>
    </source>
</evidence>
<dbReference type="GO" id="GO:0051287">
    <property type="term" value="F:NAD binding"/>
    <property type="evidence" value="ECO:0007669"/>
    <property type="project" value="InterPro"/>
</dbReference>